<protein>
    <submittedName>
        <fullName evidence="9">Phycobilisome rod-core linker polypeptide</fullName>
    </submittedName>
</protein>
<feature type="transmembrane region" description="Helical" evidence="7">
    <location>
        <begin position="220"/>
        <end position="240"/>
    </location>
</feature>
<dbReference type="KEGG" id="theu:HPC62_03235"/>
<gene>
    <name evidence="9" type="ORF">HPC62_03235</name>
</gene>
<reference evidence="9 10" key="1">
    <citation type="submission" date="2020-05" db="EMBL/GenBank/DDBJ databases">
        <title>Complete genome sequence of of a novel Thermoleptolyngbya strain isolated from hot springs of Ganzi, Sichuan China.</title>
        <authorList>
            <person name="Tang J."/>
            <person name="Daroch M."/>
            <person name="Li L."/>
            <person name="Waleron K."/>
            <person name="Waleron M."/>
            <person name="Waleron M."/>
        </authorList>
    </citation>
    <scope>NUCLEOTIDE SEQUENCE [LARGE SCALE GENOMIC DNA]</scope>
    <source>
        <strain evidence="9 10">PKUAC-SCTA183</strain>
    </source>
</reference>
<keyword evidence="5 7" id="KW-0472">Membrane</keyword>
<accession>A0A6M8BFG1</accession>
<feature type="domain" description="PBS-linker" evidence="8">
    <location>
        <begin position="11"/>
        <end position="190"/>
    </location>
</feature>
<dbReference type="RefSeq" id="WP_172353720.1">
    <property type="nucleotide sequence ID" value="NZ_CP053661.1"/>
</dbReference>
<dbReference type="EMBL" id="CP053661">
    <property type="protein sequence ID" value="QKD81315.1"/>
    <property type="molecule type" value="Genomic_DNA"/>
</dbReference>
<dbReference type="InterPro" id="IPR038255">
    <property type="entry name" value="PBS_linker_sf"/>
</dbReference>
<evidence type="ECO:0000256" key="6">
    <source>
        <dbReference type="PROSITE-ProRule" id="PRU00775"/>
    </source>
</evidence>
<evidence type="ECO:0000256" key="5">
    <source>
        <dbReference type="ARBA" id="ARBA00023136"/>
    </source>
</evidence>
<keyword evidence="2" id="KW-0042">Antenna complex</keyword>
<evidence type="ECO:0000256" key="3">
    <source>
        <dbReference type="ARBA" id="ARBA00022738"/>
    </source>
</evidence>
<dbReference type="PANTHER" id="PTHR34011">
    <property type="entry name" value="PHYCOBILISOME 32.1 KDA LINKER POLYPEPTIDE, PHYCOCYANIN-ASSOCIATED, ROD 2-RELATED"/>
    <property type="match status" value="1"/>
</dbReference>
<evidence type="ECO:0000256" key="7">
    <source>
        <dbReference type="SAM" id="Phobius"/>
    </source>
</evidence>
<keyword evidence="7" id="KW-0812">Transmembrane</keyword>
<evidence type="ECO:0000256" key="1">
    <source>
        <dbReference type="ARBA" id="ARBA00004308"/>
    </source>
</evidence>
<dbReference type="AlphaFoldDB" id="A0A6M8BFG1"/>
<name>A0A6M8BFG1_9CYAN</name>
<evidence type="ECO:0000256" key="2">
    <source>
        <dbReference type="ARBA" id="ARBA00022549"/>
    </source>
</evidence>
<evidence type="ECO:0000256" key="4">
    <source>
        <dbReference type="ARBA" id="ARBA00023078"/>
    </source>
</evidence>
<dbReference type="GO" id="GO:0012505">
    <property type="term" value="C:endomembrane system"/>
    <property type="evidence" value="ECO:0007669"/>
    <property type="project" value="UniProtKB-SubCell"/>
</dbReference>
<dbReference type="Gene3D" id="1.10.3130.20">
    <property type="entry name" value="Phycobilisome linker domain"/>
    <property type="match status" value="1"/>
</dbReference>
<keyword evidence="10" id="KW-1185">Reference proteome</keyword>
<dbReference type="InterPro" id="IPR001297">
    <property type="entry name" value="PBS_linker_dom"/>
</dbReference>
<dbReference type="GO" id="GO:0015979">
    <property type="term" value="P:photosynthesis"/>
    <property type="evidence" value="ECO:0007669"/>
    <property type="project" value="InterPro"/>
</dbReference>
<dbReference type="Pfam" id="PF00427">
    <property type="entry name" value="PBS_linker_poly"/>
    <property type="match status" value="1"/>
</dbReference>
<evidence type="ECO:0000259" key="8">
    <source>
        <dbReference type="PROSITE" id="PS51445"/>
    </source>
</evidence>
<dbReference type="GO" id="GO:0030089">
    <property type="term" value="C:phycobilisome"/>
    <property type="evidence" value="ECO:0007669"/>
    <property type="project" value="UniProtKB-UniRule"/>
</dbReference>
<dbReference type="Proteomes" id="UP000505210">
    <property type="component" value="Chromosome"/>
</dbReference>
<keyword evidence="3 6" id="KW-0605">Phycobilisome</keyword>
<organism evidence="9 10">
    <name type="scientific">Thermoleptolyngbya sichuanensis A183</name>
    <dbReference type="NCBI Taxonomy" id="2737172"/>
    <lineage>
        <taxon>Bacteria</taxon>
        <taxon>Bacillati</taxon>
        <taxon>Cyanobacteriota</taxon>
        <taxon>Cyanophyceae</taxon>
        <taxon>Oculatellales</taxon>
        <taxon>Oculatellaceae</taxon>
        <taxon>Thermoleptolyngbya</taxon>
        <taxon>Thermoleptolyngbya sichuanensis</taxon>
    </lineage>
</organism>
<dbReference type="PROSITE" id="PS51445">
    <property type="entry name" value="PBS_LINKER"/>
    <property type="match status" value="1"/>
</dbReference>
<comment type="similarity">
    <text evidence="6">Belongs to the phycobilisome linker protein family.</text>
</comment>
<comment type="subcellular location">
    <subcellularLocation>
        <location evidence="1">Endomembrane system</location>
    </subcellularLocation>
</comment>
<sequence>MTLPLLDYKPTAQNQRVSSFGTVDTNGDILYIYRLEDSRAADEVDELINAAYRQVFNEQEQLRFNRQIALETQLRNHSISVRDFIRGLAKSERFYRLVVEPNNNYRLVEMCLKRLLGRAPYSKDEEIAWSIVIATKGWGGFVDTLIDSDEYAQAFGDNVVPYQRKRMGDRPFSFTPRYGAAYHDKLPKPRPYVPAGRFALIFDQPFDLQAFLKTANWGRVSIVVLTLVLMLVVLALVSSLPGATG</sequence>
<proteinExistence type="inferred from homology"/>
<evidence type="ECO:0000313" key="9">
    <source>
        <dbReference type="EMBL" id="QKD81315.1"/>
    </source>
</evidence>
<keyword evidence="4" id="KW-0793">Thylakoid</keyword>
<evidence type="ECO:0000313" key="10">
    <source>
        <dbReference type="Proteomes" id="UP000505210"/>
    </source>
</evidence>
<keyword evidence="7" id="KW-1133">Transmembrane helix</keyword>